<keyword evidence="4" id="KW-1185">Reference proteome</keyword>
<protein>
    <submittedName>
        <fullName evidence="3">Uncharacterized protein</fullName>
    </submittedName>
</protein>
<feature type="coiled-coil region" evidence="1">
    <location>
        <begin position="243"/>
        <end position="295"/>
    </location>
</feature>
<keyword evidence="1" id="KW-0175">Coiled coil</keyword>
<name>A0A7I8KEK6_SPIIN</name>
<dbReference type="PANTHER" id="PTHR37076:SF4">
    <property type="entry name" value="HISTONE-LYSINE N-METHYLTRANSFERASE, H3 LYSINE-79 SPECIFIC-LIKE"/>
    <property type="match status" value="1"/>
</dbReference>
<accession>A0A7I8KEK6</accession>
<feature type="compositionally biased region" description="Acidic residues" evidence="2">
    <location>
        <begin position="413"/>
        <end position="424"/>
    </location>
</feature>
<feature type="region of interest" description="Disordered" evidence="2">
    <location>
        <begin position="1"/>
        <end position="36"/>
    </location>
</feature>
<proteinExistence type="predicted"/>
<evidence type="ECO:0000256" key="2">
    <source>
        <dbReference type="SAM" id="MobiDB-lite"/>
    </source>
</evidence>
<sequence length="424" mass="48073">MSLPSPPPRQAAAAAAAQQQQVGVGSAAKRKKWTEEEERSLIDKYAEMLQEGTLARMKTREKKFRPIAAHVNASHHALDPVAFPFQWSWKDASTKVQNMRHQYLLVKQKLLSSCAVVSAKAAAAVPAPADADRPDFPWDDGPSHWANFLRYKDVFGDVPLPSTGAADAAAPGPAAAGNPPGSCFDGAAMAIEDDVRDLGLGFDCDGDEGDEEGFDYEEPALLRGAVSRKKRRKKMEGKAWAFMDAQIARLKEREARLDEWEAEQEGERQRRELTRVELEEREQVRQQMRRQLEEDWEDRWRRQHEEDREWEQRAESRRLEWKKNIEGMLNQHRIEMDQMQARVLHVQQSMIAQIVGLVAQWSVPNPQSGPLSDGAGFPNHHGHHHHQVYVSQMMQNLHHVNGIVHGDNRVDGESQDDQFIVDDG</sequence>
<evidence type="ECO:0000313" key="4">
    <source>
        <dbReference type="Proteomes" id="UP000663760"/>
    </source>
</evidence>
<feature type="compositionally biased region" description="Low complexity" evidence="2">
    <location>
        <begin position="10"/>
        <end position="21"/>
    </location>
</feature>
<evidence type="ECO:0000256" key="1">
    <source>
        <dbReference type="SAM" id="Coils"/>
    </source>
</evidence>
<reference evidence="3" key="1">
    <citation type="submission" date="2020-02" db="EMBL/GenBank/DDBJ databases">
        <authorList>
            <person name="Scholz U."/>
            <person name="Mascher M."/>
            <person name="Fiebig A."/>
        </authorList>
    </citation>
    <scope>NUCLEOTIDE SEQUENCE</scope>
</reference>
<dbReference type="Proteomes" id="UP000663760">
    <property type="component" value="Chromosome 5"/>
</dbReference>
<feature type="region of interest" description="Disordered" evidence="2">
    <location>
        <begin position="405"/>
        <end position="424"/>
    </location>
</feature>
<dbReference type="PANTHER" id="PTHR37076">
    <property type="entry name" value="HISTONE-LYSINE N-METHYLTRANSFERASE, H3 LYSINE-79 SPECIFIC-LIKE-RELATED"/>
    <property type="match status" value="1"/>
</dbReference>
<dbReference type="AlphaFoldDB" id="A0A7I8KEK6"/>
<gene>
    <name evidence="3" type="ORF">SI8410_05006872</name>
</gene>
<dbReference type="EMBL" id="LR746268">
    <property type="protein sequence ID" value="CAA7396209.1"/>
    <property type="molecule type" value="Genomic_DNA"/>
</dbReference>
<evidence type="ECO:0000313" key="3">
    <source>
        <dbReference type="EMBL" id="CAA7396209.1"/>
    </source>
</evidence>
<organism evidence="3 4">
    <name type="scientific">Spirodela intermedia</name>
    <name type="common">Intermediate duckweed</name>
    <dbReference type="NCBI Taxonomy" id="51605"/>
    <lineage>
        <taxon>Eukaryota</taxon>
        <taxon>Viridiplantae</taxon>
        <taxon>Streptophyta</taxon>
        <taxon>Embryophyta</taxon>
        <taxon>Tracheophyta</taxon>
        <taxon>Spermatophyta</taxon>
        <taxon>Magnoliopsida</taxon>
        <taxon>Liliopsida</taxon>
        <taxon>Araceae</taxon>
        <taxon>Lemnoideae</taxon>
        <taxon>Spirodela</taxon>
    </lineage>
</organism>
<dbReference type="OrthoDB" id="1725125at2759"/>